<feature type="region of interest" description="Disordered" evidence="1">
    <location>
        <begin position="243"/>
        <end position="277"/>
    </location>
</feature>
<evidence type="ECO:0000313" key="4">
    <source>
        <dbReference type="Proteomes" id="UP000054196"/>
    </source>
</evidence>
<name>R7S0H5_PUNST</name>
<accession>R7S0H5</accession>
<keyword evidence="4" id="KW-1185">Reference proteome</keyword>
<keyword evidence="2" id="KW-0472">Membrane</keyword>
<feature type="transmembrane region" description="Helical" evidence="2">
    <location>
        <begin position="27"/>
        <end position="51"/>
    </location>
</feature>
<feature type="transmembrane region" description="Helical" evidence="2">
    <location>
        <begin position="193"/>
        <end position="211"/>
    </location>
</feature>
<evidence type="ECO:0000256" key="1">
    <source>
        <dbReference type="SAM" id="MobiDB-lite"/>
    </source>
</evidence>
<proteinExistence type="predicted"/>
<dbReference type="RefSeq" id="XP_007388958.1">
    <property type="nucleotide sequence ID" value="XM_007388896.1"/>
</dbReference>
<dbReference type="KEGG" id="psq:PUNSTDRAFT_139206"/>
<evidence type="ECO:0000256" key="2">
    <source>
        <dbReference type="SAM" id="Phobius"/>
    </source>
</evidence>
<reference evidence="4" key="1">
    <citation type="journal article" date="2012" name="Science">
        <title>The Paleozoic origin of enzymatic lignin decomposition reconstructed from 31 fungal genomes.</title>
        <authorList>
            <person name="Floudas D."/>
            <person name="Binder M."/>
            <person name="Riley R."/>
            <person name="Barry K."/>
            <person name="Blanchette R.A."/>
            <person name="Henrissat B."/>
            <person name="Martinez A.T."/>
            <person name="Otillar R."/>
            <person name="Spatafora J.W."/>
            <person name="Yadav J.S."/>
            <person name="Aerts A."/>
            <person name="Benoit I."/>
            <person name="Boyd A."/>
            <person name="Carlson A."/>
            <person name="Copeland A."/>
            <person name="Coutinho P.M."/>
            <person name="de Vries R.P."/>
            <person name="Ferreira P."/>
            <person name="Findley K."/>
            <person name="Foster B."/>
            <person name="Gaskell J."/>
            <person name="Glotzer D."/>
            <person name="Gorecki P."/>
            <person name="Heitman J."/>
            <person name="Hesse C."/>
            <person name="Hori C."/>
            <person name="Igarashi K."/>
            <person name="Jurgens J.A."/>
            <person name="Kallen N."/>
            <person name="Kersten P."/>
            <person name="Kohler A."/>
            <person name="Kuees U."/>
            <person name="Kumar T.K.A."/>
            <person name="Kuo A."/>
            <person name="LaButti K."/>
            <person name="Larrondo L.F."/>
            <person name="Lindquist E."/>
            <person name="Ling A."/>
            <person name="Lombard V."/>
            <person name="Lucas S."/>
            <person name="Lundell T."/>
            <person name="Martin R."/>
            <person name="McLaughlin D.J."/>
            <person name="Morgenstern I."/>
            <person name="Morin E."/>
            <person name="Murat C."/>
            <person name="Nagy L.G."/>
            <person name="Nolan M."/>
            <person name="Ohm R.A."/>
            <person name="Patyshakuliyeva A."/>
            <person name="Rokas A."/>
            <person name="Ruiz-Duenas F.J."/>
            <person name="Sabat G."/>
            <person name="Salamov A."/>
            <person name="Samejima M."/>
            <person name="Schmutz J."/>
            <person name="Slot J.C."/>
            <person name="St John F."/>
            <person name="Stenlid J."/>
            <person name="Sun H."/>
            <person name="Sun S."/>
            <person name="Syed K."/>
            <person name="Tsang A."/>
            <person name="Wiebenga A."/>
            <person name="Young D."/>
            <person name="Pisabarro A."/>
            <person name="Eastwood D.C."/>
            <person name="Martin F."/>
            <person name="Cullen D."/>
            <person name="Grigoriev I.V."/>
            <person name="Hibbett D.S."/>
        </authorList>
    </citation>
    <scope>NUCLEOTIDE SEQUENCE [LARGE SCALE GENOMIC DNA]</scope>
    <source>
        <strain evidence="4">HHB-11173 SS5</strain>
    </source>
</reference>
<evidence type="ECO:0000313" key="3">
    <source>
        <dbReference type="EMBL" id="EIN03900.1"/>
    </source>
</evidence>
<feature type="transmembrane region" description="Helical" evidence="2">
    <location>
        <begin position="92"/>
        <end position="113"/>
    </location>
</feature>
<sequence>MQYLNVFTRLGAGIYFFWTNRENGYDAYFIVWLVAGANTNAVIGGAAGLNIADFPGTLLQPVICGGGILFLAITGAGTYGNHGSQPACTFKLNLVMLVPLFGIGGVIFLLVLASGTQRFNQWFIASMKSCLGGRLNRMDEVERAELLLRIFWTVVVVCVDAYWVVGTVLFIRWYNTHKAFLNHNQYHITWSQIQGIIIAAITILPTIRLVVNEIDARLHFSVAENSRRRHQDILQEAIGNQSVTTFHRPGHPGHRESNATDDSVSSSTGLLRRGHQR</sequence>
<feature type="compositionally biased region" description="Polar residues" evidence="1">
    <location>
        <begin position="260"/>
        <end position="269"/>
    </location>
</feature>
<dbReference type="HOGENOM" id="CLU_1005237_0_0_1"/>
<feature type="transmembrane region" description="Helical" evidence="2">
    <location>
        <begin position="146"/>
        <end position="173"/>
    </location>
</feature>
<keyword evidence="2" id="KW-1133">Transmembrane helix</keyword>
<dbReference type="EMBL" id="JH687558">
    <property type="protein sequence ID" value="EIN03900.1"/>
    <property type="molecule type" value="Genomic_DNA"/>
</dbReference>
<dbReference type="GeneID" id="18880257"/>
<organism evidence="3 4">
    <name type="scientific">Punctularia strigosozonata (strain HHB-11173)</name>
    <name type="common">White-rot fungus</name>
    <dbReference type="NCBI Taxonomy" id="741275"/>
    <lineage>
        <taxon>Eukaryota</taxon>
        <taxon>Fungi</taxon>
        <taxon>Dikarya</taxon>
        <taxon>Basidiomycota</taxon>
        <taxon>Agaricomycotina</taxon>
        <taxon>Agaricomycetes</taxon>
        <taxon>Corticiales</taxon>
        <taxon>Punctulariaceae</taxon>
        <taxon>Punctularia</taxon>
    </lineage>
</organism>
<feature type="transmembrane region" description="Helical" evidence="2">
    <location>
        <begin position="58"/>
        <end position="80"/>
    </location>
</feature>
<keyword evidence="2" id="KW-0812">Transmembrane</keyword>
<protein>
    <submittedName>
        <fullName evidence="3">Uncharacterized protein</fullName>
    </submittedName>
</protein>
<gene>
    <name evidence="3" type="ORF">PUNSTDRAFT_139206</name>
</gene>
<dbReference type="AlphaFoldDB" id="R7S0H5"/>
<dbReference type="Proteomes" id="UP000054196">
    <property type="component" value="Unassembled WGS sequence"/>
</dbReference>